<feature type="transmembrane region" description="Helical" evidence="8">
    <location>
        <begin position="75"/>
        <end position="94"/>
    </location>
</feature>
<dbReference type="GO" id="GO:0005886">
    <property type="term" value="C:plasma membrane"/>
    <property type="evidence" value="ECO:0007669"/>
    <property type="project" value="UniProtKB-SubCell"/>
</dbReference>
<organism evidence="10 11">
    <name type="scientific">Candidatus Paracaedimonas acanthamoebae</name>
    <dbReference type="NCBI Taxonomy" id="244581"/>
    <lineage>
        <taxon>Bacteria</taxon>
        <taxon>Pseudomonadati</taxon>
        <taxon>Pseudomonadota</taxon>
        <taxon>Alphaproteobacteria</taxon>
        <taxon>Holosporales</taxon>
        <taxon>Caedimonadaceae</taxon>
        <taxon>Candidatus Paracaedimonas</taxon>
    </lineage>
</organism>
<evidence type="ECO:0000256" key="2">
    <source>
        <dbReference type="ARBA" id="ARBA00006236"/>
    </source>
</evidence>
<dbReference type="PANTHER" id="PTHR43124:SF3">
    <property type="entry name" value="CHLORAMPHENICOL EFFLUX PUMP RV0191"/>
    <property type="match status" value="1"/>
</dbReference>
<proteinExistence type="inferred from homology"/>
<dbReference type="AlphaFoldDB" id="A0A8J7PRU4"/>
<dbReference type="PANTHER" id="PTHR43124">
    <property type="entry name" value="PURINE EFFLUX PUMP PBUE"/>
    <property type="match status" value="1"/>
</dbReference>
<evidence type="ECO:0000259" key="9">
    <source>
        <dbReference type="PROSITE" id="PS50850"/>
    </source>
</evidence>
<accession>A0A8J7PRU4</accession>
<feature type="transmembrane region" description="Helical" evidence="8">
    <location>
        <begin position="100"/>
        <end position="121"/>
    </location>
</feature>
<dbReference type="SUPFAM" id="SSF103473">
    <property type="entry name" value="MFS general substrate transporter"/>
    <property type="match status" value="1"/>
</dbReference>
<feature type="transmembrane region" description="Helical" evidence="8">
    <location>
        <begin position="249"/>
        <end position="267"/>
    </location>
</feature>
<comment type="subcellular location">
    <subcellularLocation>
        <location evidence="8">Cell inner membrane</location>
        <topology evidence="8">Multi-pass membrane protein</topology>
    </subcellularLocation>
    <subcellularLocation>
        <location evidence="1">Cell membrane</location>
        <topology evidence="1">Multi-pass membrane protein</topology>
    </subcellularLocation>
</comment>
<keyword evidence="8" id="KW-0997">Cell inner membrane</keyword>
<comment type="similarity">
    <text evidence="2 8">Belongs to the major facilitator superfamily. Bcr/CmlA family.</text>
</comment>
<evidence type="ECO:0000256" key="4">
    <source>
        <dbReference type="ARBA" id="ARBA00022475"/>
    </source>
</evidence>
<evidence type="ECO:0000256" key="1">
    <source>
        <dbReference type="ARBA" id="ARBA00004651"/>
    </source>
</evidence>
<dbReference type="EMBL" id="JAFKGL010000010">
    <property type="protein sequence ID" value="MBN9412344.1"/>
    <property type="molecule type" value="Genomic_DNA"/>
</dbReference>
<keyword evidence="4" id="KW-1003">Cell membrane</keyword>
<feature type="domain" description="Major facilitator superfamily (MFS) profile" evidence="9">
    <location>
        <begin position="9"/>
        <end position="395"/>
    </location>
</feature>
<name>A0A8J7PRU4_9PROT</name>
<feature type="transmembrane region" description="Helical" evidence="8">
    <location>
        <begin position="163"/>
        <end position="183"/>
    </location>
</feature>
<evidence type="ECO:0000313" key="10">
    <source>
        <dbReference type="EMBL" id="MBN9412344.1"/>
    </source>
</evidence>
<dbReference type="GO" id="GO:1990961">
    <property type="term" value="P:xenobiotic detoxification by transmembrane export across the plasma membrane"/>
    <property type="evidence" value="ECO:0007669"/>
    <property type="project" value="InterPro"/>
</dbReference>
<reference evidence="10" key="1">
    <citation type="submission" date="2021-02" db="EMBL/GenBank/DDBJ databases">
        <title>Thiocyanate and organic carbon inputs drive convergent selection for specific autotrophic Afipia and Thiobacillus strains within complex microbiomes.</title>
        <authorList>
            <person name="Huddy R.J."/>
            <person name="Sachdeva R."/>
            <person name="Kadzinga F."/>
            <person name="Kantor R.S."/>
            <person name="Harrison S.T.L."/>
            <person name="Banfield J.F."/>
        </authorList>
    </citation>
    <scope>NUCLEOTIDE SEQUENCE</scope>
    <source>
        <strain evidence="10">SCN18_10_11_15_R4_P_38_20</strain>
    </source>
</reference>
<evidence type="ECO:0000256" key="6">
    <source>
        <dbReference type="ARBA" id="ARBA00022989"/>
    </source>
</evidence>
<feature type="transmembrane region" description="Helical" evidence="8">
    <location>
        <begin position="306"/>
        <end position="328"/>
    </location>
</feature>
<evidence type="ECO:0000256" key="5">
    <source>
        <dbReference type="ARBA" id="ARBA00022692"/>
    </source>
</evidence>
<dbReference type="CDD" id="cd17320">
    <property type="entry name" value="MFS_MdfA_MDR_like"/>
    <property type="match status" value="1"/>
</dbReference>
<evidence type="ECO:0000256" key="7">
    <source>
        <dbReference type="ARBA" id="ARBA00023136"/>
    </source>
</evidence>
<feature type="transmembrane region" description="Helical" evidence="8">
    <location>
        <begin position="44"/>
        <end position="63"/>
    </location>
</feature>
<feature type="transmembrane region" description="Helical" evidence="8">
    <location>
        <begin position="279"/>
        <end position="300"/>
    </location>
</feature>
<dbReference type="Gene3D" id="1.20.1720.10">
    <property type="entry name" value="Multidrug resistance protein D"/>
    <property type="match status" value="1"/>
</dbReference>
<feature type="transmembrane region" description="Helical" evidence="8">
    <location>
        <begin position="370"/>
        <end position="391"/>
    </location>
</feature>
<dbReference type="InterPro" id="IPR050189">
    <property type="entry name" value="MFS_Efflux_Transporters"/>
</dbReference>
<dbReference type="InterPro" id="IPR036259">
    <property type="entry name" value="MFS_trans_sf"/>
</dbReference>
<feature type="transmembrane region" description="Helical" evidence="8">
    <location>
        <begin position="340"/>
        <end position="364"/>
    </location>
</feature>
<gene>
    <name evidence="10" type="ORF">J0H12_00250</name>
</gene>
<feature type="transmembrane region" description="Helical" evidence="8">
    <location>
        <begin position="204"/>
        <end position="229"/>
    </location>
</feature>
<dbReference type="InterPro" id="IPR011701">
    <property type="entry name" value="MFS"/>
</dbReference>
<evidence type="ECO:0000256" key="3">
    <source>
        <dbReference type="ARBA" id="ARBA00022448"/>
    </source>
</evidence>
<dbReference type="NCBIfam" id="TIGR00710">
    <property type="entry name" value="efflux_Bcr_CflA"/>
    <property type="match status" value="1"/>
</dbReference>
<dbReference type="Pfam" id="PF07690">
    <property type="entry name" value="MFS_1"/>
    <property type="match status" value="1"/>
</dbReference>
<dbReference type="Proteomes" id="UP000664414">
    <property type="component" value="Unassembled WGS sequence"/>
</dbReference>
<keyword evidence="7 8" id="KW-0472">Membrane</keyword>
<comment type="caution">
    <text evidence="10">The sequence shown here is derived from an EMBL/GenBank/DDBJ whole genome shotgun (WGS) entry which is preliminary data.</text>
</comment>
<keyword evidence="3 8" id="KW-0813">Transport</keyword>
<protein>
    <recommendedName>
        <fullName evidence="8">Bcr/CflA family efflux transporter</fullName>
    </recommendedName>
</protein>
<dbReference type="GO" id="GO:0042910">
    <property type="term" value="F:xenobiotic transmembrane transporter activity"/>
    <property type="evidence" value="ECO:0007669"/>
    <property type="project" value="InterPro"/>
</dbReference>
<feature type="transmembrane region" description="Helical" evidence="8">
    <location>
        <begin position="133"/>
        <end position="157"/>
    </location>
</feature>
<keyword evidence="6 8" id="KW-1133">Transmembrane helix</keyword>
<dbReference type="PROSITE" id="PS50850">
    <property type="entry name" value="MFS"/>
    <property type="match status" value="1"/>
</dbReference>
<keyword evidence="5 8" id="KW-0812">Transmembrane</keyword>
<dbReference type="InterPro" id="IPR004812">
    <property type="entry name" value="Efflux_drug-R_Bcr/CmlA"/>
</dbReference>
<evidence type="ECO:0000313" key="11">
    <source>
        <dbReference type="Proteomes" id="UP000664414"/>
    </source>
</evidence>
<sequence>MDKRFDWLVPVILVLAIAATEMAVDMYIPSLPLLSHYFHVEEEIVALTLSGHLFALFISGTIYGPLSDRLGRRFTLILGMTIFTFGAFLGGMAPTMEFLIGARFIQGLGGSVSWIVGIAMVKDLYQEERCSRILSTMYMVIAFAPGIAPIIGTQVVATSGWRATFFVVSALALIVTLVMAVALKETLLPEKRMKLSLKMLFLNYCTIIKNPLFSGYAMISALLYAGWWGYISAIPYILMDVLKVELIHFGYYQMALVFAFIIGSNLNRFCVTKVGVNIVLIYGLIICTIGSILFLLYAFMAVADPFYITALMGIYSIGMGLVFANTATRALDVFPDLRGAASAMMGGFESLIPAVTVSVVSNFFDDTVLPIAWVQLICSVVCVLIISILVIKESSLNTLQNHFKKAA</sequence>
<feature type="transmembrane region" description="Helical" evidence="8">
    <location>
        <begin position="7"/>
        <end position="24"/>
    </location>
</feature>
<evidence type="ECO:0000256" key="8">
    <source>
        <dbReference type="RuleBase" id="RU365088"/>
    </source>
</evidence>
<dbReference type="InterPro" id="IPR020846">
    <property type="entry name" value="MFS_dom"/>
</dbReference>